<keyword evidence="1" id="KW-1133">Transmembrane helix</keyword>
<dbReference type="EMBL" id="KZ679018">
    <property type="protein sequence ID" value="PSS08559.1"/>
    <property type="molecule type" value="Genomic_DNA"/>
</dbReference>
<keyword evidence="1" id="KW-0472">Membrane</keyword>
<keyword evidence="1" id="KW-0812">Transmembrane</keyword>
<feature type="transmembrane region" description="Helical" evidence="1">
    <location>
        <begin position="165"/>
        <end position="181"/>
    </location>
</feature>
<evidence type="ECO:0000256" key="1">
    <source>
        <dbReference type="SAM" id="Phobius"/>
    </source>
</evidence>
<dbReference type="Proteomes" id="UP000241818">
    <property type="component" value="Unassembled WGS sequence"/>
</dbReference>
<keyword evidence="3" id="KW-1185">Reference proteome</keyword>
<protein>
    <submittedName>
        <fullName evidence="2">Uncharacterized protein</fullName>
    </submittedName>
</protein>
<organism evidence="2 3">
    <name type="scientific">Amorphotheca resinae ATCC 22711</name>
    <dbReference type="NCBI Taxonomy" id="857342"/>
    <lineage>
        <taxon>Eukaryota</taxon>
        <taxon>Fungi</taxon>
        <taxon>Dikarya</taxon>
        <taxon>Ascomycota</taxon>
        <taxon>Pezizomycotina</taxon>
        <taxon>Leotiomycetes</taxon>
        <taxon>Helotiales</taxon>
        <taxon>Amorphothecaceae</taxon>
        <taxon>Amorphotheca</taxon>
    </lineage>
</organism>
<gene>
    <name evidence="2" type="ORF">M430DRAFT_186783</name>
</gene>
<dbReference type="AlphaFoldDB" id="A0A2T3AQL2"/>
<evidence type="ECO:0000313" key="2">
    <source>
        <dbReference type="EMBL" id="PSS08559.1"/>
    </source>
</evidence>
<reference evidence="2 3" key="1">
    <citation type="journal article" date="2018" name="New Phytol.">
        <title>Comparative genomics and transcriptomics depict ericoid mycorrhizal fungi as versatile saprotrophs and plant mutualists.</title>
        <authorList>
            <person name="Martino E."/>
            <person name="Morin E."/>
            <person name="Grelet G.A."/>
            <person name="Kuo A."/>
            <person name="Kohler A."/>
            <person name="Daghino S."/>
            <person name="Barry K.W."/>
            <person name="Cichocki N."/>
            <person name="Clum A."/>
            <person name="Dockter R.B."/>
            <person name="Hainaut M."/>
            <person name="Kuo R.C."/>
            <person name="LaButti K."/>
            <person name="Lindahl B.D."/>
            <person name="Lindquist E.A."/>
            <person name="Lipzen A."/>
            <person name="Khouja H.R."/>
            <person name="Magnuson J."/>
            <person name="Murat C."/>
            <person name="Ohm R.A."/>
            <person name="Singer S.W."/>
            <person name="Spatafora J.W."/>
            <person name="Wang M."/>
            <person name="Veneault-Fourrey C."/>
            <person name="Henrissat B."/>
            <person name="Grigoriev I.V."/>
            <person name="Martin F.M."/>
            <person name="Perotto S."/>
        </authorList>
    </citation>
    <scope>NUCLEOTIDE SEQUENCE [LARGE SCALE GENOMIC DNA]</scope>
    <source>
        <strain evidence="2 3">ATCC 22711</strain>
    </source>
</reference>
<dbReference type="RefSeq" id="XP_024716957.1">
    <property type="nucleotide sequence ID" value="XM_024863921.1"/>
</dbReference>
<dbReference type="InParanoid" id="A0A2T3AQL2"/>
<sequence length="194" mass="22312">MECTSCFLALAERSLFILTWIFIYFFASHFYFPIFPFSLTAPSTSPVPRRGSSCPPCQRKTLVSLSFEYNEDFSILHSPFFVLLSDPLLSFPPPTNLRSEATTVPTSTSVTSEVARTSATTPYGIRISSQRPLTTYLPFTIHHSPFTIQRPHPPPPLSRPFRQSFVARLAAFWVFACQVVFKRRRFRRHEFHIL</sequence>
<dbReference type="GeneID" id="36572002"/>
<proteinExistence type="predicted"/>
<evidence type="ECO:0000313" key="3">
    <source>
        <dbReference type="Proteomes" id="UP000241818"/>
    </source>
</evidence>
<name>A0A2T3AQL2_AMORE</name>
<feature type="transmembrane region" description="Helical" evidence="1">
    <location>
        <begin position="15"/>
        <end position="34"/>
    </location>
</feature>
<accession>A0A2T3AQL2</accession>